<dbReference type="GO" id="GO:0008168">
    <property type="term" value="F:methyltransferase activity"/>
    <property type="evidence" value="ECO:0007669"/>
    <property type="project" value="UniProtKB-KW"/>
</dbReference>
<dbReference type="Pfam" id="PF01795">
    <property type="entry name" value="Methyltransf_5"/>
    <property type="match status" value="1"/>
</dbReference>
<reference evidence="1 2" key="1">
    <citation type="submission" date="2020-12" db="EMBL/GenBank/DDBJ databases">
        <title>Genomic analysis of Staphylococcus felis from a cat with skin infection.</title>
        <authorList>
            <person name="Aslantas O."/>
            <person name="Keskin O."/>
            <person name="Buyukaltay K."/>
            <person name="Gullu Yucetepe A."/>
        </authorList>
    </citation>
    <scope>NUCLEOTIDE SEQUENCE [LARGE SCALE GENOMIC DNA]</scope>
    <source>
        <strain evidence="1 2">HARRANVET</strain>
    </source>
</reference>
<dbReference type="SUPFAM" id="SSF53335">
    <property type="entry name" value="S-adenosyl-L-methionine-dependent methyltransferases"/>
    <property type="match status" value="1"/>
</dbReference>
<feature type="non-terminal residue" evidence="1">
    <location>
        <position position="38"/>
    </location>
</feature>
<accession>A0ABS0QSV4</accession>
<dbReference type="Proteomes" id="UP000597038">
    <property type="component" value="Unassembled WGS sequence"/>
</dbReference>
<evidence type="ECO:0000313" key="2">
    <source>
        <dbReference type="Proteomes" id="UP000597038"/>
    </source>
</evidence>
<dbReference type="EC" id="2.1.1.199" evidence="1"/>
<keyword evidence="1" id="KW-0808">Transferase</keyword>
<evidence type="ECO:0000313" key="1">
    <source>
        <dbReference type="EMBL" id="MBH9582272.1"/>
    </source>
</evidence>
<gene>
    <name evidence="1" type="primary">mraW</name>
    <name evidence="1" type="ORF">I9026_13265</name>
</gene>
<comment type="caution">
    <text evidence="1">The sequence shown here is derived from an EMBL/GenBank/DDBJ whole genome shotgun (WGS) entry which is preliminary data.</text>
</comment>
<proteinExistence type="predicted"/>
<sequence length="38" mass="4413">MFHHISVLLKETVDQLNINPDRIYVDCTLGGAWHSLYL</sequence>
<dbReference type="EMBL" id="JAEDAQ010000322">
    <property type="protein sequence ID" value="MBH9582272.1"/>
    <property type="molecule type" value="Genomic_DNA"/>
</dbReference>
<dbReference type="GO" id="GO:0032259">
    <property type="term" value="P:methylation"/>
    <property type="evidence" value="ECO:0007669"/>
    <property type="project" value="UniProtKB-KW"/>
</dbReference>
<keyword evidence="1" id="KW-0489">Methyltransferase</keyword>
<name>A0ABS0QSV4_9STAP</name>
<dbReference type="RefSeq" id="WP_198093113.1">
    <property type="nucleotide sequence ID" value="NZ_JAEDAQ010000322.1"/>
</dbReference>
<dbReference type="InterPro" id="IPR002903">
    <property type="entry name" value="RsmH"/>
</dbReference>
<protein>
    <submittedName>
        <fullName evidence="1">16S rRNA (Cytosine(1402)-N(4))-methyltransferase</fullName>
        <ecNumber evidence="1">2.1.1.199</ecNumber>
    </submittedName>
</protein>
<keyword evidence="2" id="KW-1185">Reference proteome</keyword>
<organism evidence="1 2">
    <name type="scientific">Staphylococcus felis</name>
    <dbReference type="NCBI Taxonomy" id="46127"/>
    <lineage>
        <taxon>Bacteria</taxon>
        <taxon>Bacillati</taxon>
        <taxon>Bacillota</taxon>
        <taxon>Bacilli</taxon>
        <taxon>Bacillales</taxon>
        <taxon>Staphylococcaceae</taxon>
        <taxon>Staphylococcus</taxon>
    </lineage>
</organism>
<dbReference type="InterPro" id="IPR029063">
    <property type="entry name" value="SAM-dependent_MTases_sf"/>
</dbReference>
<dbReference type="Gene3D" id="3.40.50.150">
    <property type="entry name" value="Vaccinia Virus protein VP39"/>
    <property type="match status" value="1"/>
</dbReference>